<evidence type="ECO:0000313" key="2">
    <source>
        <dbReference type="Proteomes" id="UP000198711"/>
    </source>
</evidence>
<gene>
    <name evidence="1" type="ORF">SAMN05444410_101261</name>
</gene>
<reference evidence="1 2" key="1">
    <citation type="submission" date="2016-10" db="EMBL/GenBank/DDBJ databases">
        <authorList>
            <person name="Varghese N."/>
            <person name="Submissions S."/>
        </authorList>
    </citation>
    <scope>NUCLEOTIDE SEQUENCE [LARGE SCALE GENOMIC DNA]</scope>
    <source>
        <strain evidence="1 2">DSM 25353</strain>
    </source>
</reference>
<evidence type="ECO:0000313" key="1">
    <source>
        <dbReference type="EMBL" id="SDW11081.1"/>
    </source>
</evidence>
<dbReference type="EMBL" id="FNNO01000001">
    <property type="protein sequence ID" value="SDW11081.1"/>
    <property type="molecule type" value="Genomic_DNA"/>
</dbReference>
<protein>
    <submittedName>
        <fullName evidence="1">Uncharacterized protein</fullName>
    </submittedName>
</protein>
<dbReference type="AlphaFoldDB" id="A0A8X8ICS0"/>
<proteinExistence type="predicted"/>
<sequence length="39" mass="4592">MRVFIYETGFVKPLKIVYFHCSWFISSNNDYSGLLISIC</sequence>
<organism evidence="1 2">
    <name type="scientific">Hydrobacter penzbergensis</name>
    <dbReference type="NCBI Taxonomy" id="1235997"/>
    <lineage>
        <taxon>Bacteria</taxon>
        <taxon>Pseudomonadati</taxon>
        <taxon>Bacteroidota</taxon>
        <taxon>Chitinophagia</taxon>
        <taxon>Chitinophagales</taxon>
        <taxon>Chitinophagaceae</taxon>
        <taxon>Hydrobacter</taxon>
    </lineage>
</organism>
<comment type="caution">
    <text evidence="1">The sequence shown here is derived from an EMBL/GenBank/DDBJ whole genome shotgun (WGS) entry which is preliminary data.</text>
</comment>
<accession>A0A8X8ICS0</accession>
<dbReference type="Proteomes" id="UP000198711">
    <property type="component" value="Unassembled WGS sequence"/>
</dbReference>
<keyword evidence="2" id="KW-1185">Reference proteome</keyword>
<name>A0A8X8ICS0_9BACT</name>